<evidence type="ECO:0000313" key="4">
    <source>
        <dbReference type="EMBL" id="SVA60513.1"/>
    </source>
</evidence>
<dbReference type="SUPFAM" id="SSF52833">
    <property type="entry name" value="Thioredoxin-like"/>
    <property type="match status" value="2"/>
</dbReference>
<dbReference type="GO" id="GO:0016209">
    <property type="term" value="F:antioxidant activity"/>
    <property type="evidence" value="ECO:0007669"/>
    <property type="project" value="InterPro"/>
</dbReference>
<feature type="non-terminal residue" evidence="4">
    <location>
        <position position="1"/>
    </location>
</feature>
<reference evidence="4" key="1">
    <citation type="submission" date="2018-05" db="EMBL/GenBank/DDBJ databases">
        <authorList>
            <person name="Lanie J.A."/>
            <person name="Ng W.-L."/>
            <person name="Kazmierczak K.M."/>
            <person name="Andrzejewski T.M."/>
            <person name="Davidsen T.M."/>
            <person name="Wayne K.J."/>
            <person name="Tettelin H."/>
            <person name="Glass J.I."/>
            <person name="Rusch D."/>
            <person name="Podicherti R."/>
            <person name="Tsui H.-C.T."/>
            <person name="Winkler M.E."/>
        </authorList>
    </citation>
    <scope>NUCLEOTIDE SEQUENCE</scope>
</reference>
<dbReference type="AlphaFoldDB" id="A0A381X8F9"/>
<dbReference type="CDD" id="cd02966">
    <property type="entry name" value="TlpA_like_family"/>
    <property type="match status" value="1"/>
</dbReference>
<dbReference type="InterPro" id="IPR013766">
    <property type="entry name" value="Thioredoxin_domain"/>
</dbReference>
<proteinExistence type="inferred from homology"/>
<dbReference type="InterPro" id="IPR036249">
    <property type="entry name" value="Thioredoxin-like_sf"/>
</dbReference>
<dbReference type="InterPro" id="IPR050553">
    <property type="entry name" value="Thioredoxin_ResA/DsbE_sf"/>
</dbReference>
<accession>A0A381X8F9</accession>
<dbReference type="Gene3D" id="3.40.30.10">
    <property type="entry name" value="Glutaredoxin"/>
    <property type="match status" value="3"/>
</dbReference>
<sequence>ESVEFISITVDPVRDTPEQLKVFSSNNKADWKFLTSTSDDSFSDMASVWADYRIYVNIEEDACSGNGHYMEGYEGCHCNPGFMQDSNDTYFGKDVCILDPSYSNSNLTFEQDGIELDILSALDIWNQAGGAISEQMAVQSIEALIAQRYPASWTLMGPNATTYKSNDYYNDNLTLLEFFHTDCSHCNTQIPALKEFYSEYSDEVNVISIGGYSLGGNVDNMTTIEDFVSEHNVSWPYIYDDEYDLMGSFGLNSYPSWVLLEGNLSSGHPQVVDIFSGQQSYEGLVDIVENRSAPINASSQIVEIIDYFHHWNQGHVSDEEMITIISNILGYAHEESVEEVESYGVSHSNKLYIIDKEGNIRVVWRGIEWTYASIYHDVEALM</sequence>
<dbReference type="InterPro" id="IPR003782">
    <property type="entry name" value="SCO1/SenC"/>
</dbReference>
<name>A0A381X8F9_9ZZZZ</name>
<dbReference type="GO" id="GO:0016491">
    <property type="term" value="F:oxidoreductase activity"/>
    <property type="evidence" value="ECO:0007669"/>
    <property type="project" value="InterPro"/>
</dbReference>
<dbReference type="EMBL" id="UINC01014133">
    <property type="protein sequence ID" value="SVA60513.1"/>
    <property type="molecule type" value="Genomic_DNA"/>
</dbReference>
<organism evidence="4">
    <name type="scientific">marine metagenome</name>
    <dbReference type="NCBI Taxonomy" id="408172"/>
    <lineage>
        <taxon>unclassified sequences</taxon>
        <taxon>metagenomes</taxon>
        <taxon>ecological metagenomes</taxon>
    </lineage>
</organism>
<dbReference type="Pfam" id="PF02630">
    <property type="entry name" value="SCO1-SenC"/>
    <property type="match status" value="1"/>
</dbReference>
<dbReference type="PANTHER" id="PTHR42852:SF13">
    <property type="entry name" value="PROTEIN DIPZ"/>
    <property type="match status" value="1"/>
</dbReference>
<feature type="domain" description="Thioredoxin" evidence="3">
    <location>
        <begin position="140"/>
        <end position="293"/>
    </location>
</feature>
<keyword evidence="2" id="KW-0186">Copper</keyword>
<protein>
    <recommendedName>
        <fullName evidence="3">Thioredoxin domain-containing protein</fullName>
    </recommendedName>
</protein>
<dbReference type="PANTHER" id="PTHR42852">
    <property type="entry name" value="THIOL:DISULFIDE INTERCHANGE PROTEIN DSBE"/>
    <property type="match status" value="1"/>
</dbReference>
<comment type="similarity">
    <text evidence="1">Belongs to the SCO1/2 family.</text>
</comment>
<gene>
    <name evidence="4" type="ORF">METZ01_LOCUS113367</name>
</gene>
<dbReference type="PROSITE" id="PS51352">
    <property type="entry name" value="THIOREDOXIN_2"/>
    <property type="match status" value="1"/>
</dbReference>
<evidence type="ECO:0000259" key="3">
    <source>
        <dbReference type="PROSITE" id="PS51352"/>
    </source>
</evidence>
<dbReference type="InterPro" id="IPR000866">
    <property type="entry name" value="AhpC/TSA"/>
</dbReference>
<dbReference type="Pfam" id="PF00578">
    <property type="entry name" value="AhpC-TSA"/>
    <property type="match status" value="1"/>
</dbReference>
<evidence type="ECO:0000256" key="2">
    <source>
        <dbReference type="ARBA" id="ARBA00023008"/>
    </source>
</evidence>
<evidence type="ECO:0000256" key="1">
    <source>
        <dbReference type="ARBA" id="ARBA00010996"/>
    </source>
</evidence>